<dbReference type="Pfam" id="PF13230">
    <property type="entry name" value="GATase_4"/>
    <property type="match status" value="1"/>
</dbReference>
<dbReference type="InterPro" id="IPR029055">
    <property type="entry name" value="Ntn_hydrolases_N"/>
</dbReference>
<dbReference type="InterPro" id="IPR052373">
    <property type="entry name" value="Gamma-glu_amide_hydrolase"/>
</dbReference>
<dbReference type="AlphaFoldDB" id="A0A0L0VL89"/>
<dbReference type="GO" id="GO:0008242">
    <property type="term" value="F:omega peptidase activity"/>
    <property type="evidence" value="ECO:0007669"/>
    <property type="project" value="TreeGrafter"/>
</dbReference>
<name>A0A0L0VL89_9BASI</name>
<dbReference type="GO" id="GO:0061672">
    <property type="term" value="C:glutathione hydrolase complex"/>
    <property type="evidence" value="ECO:0007669"/>
    <property type="project" value="TreeGrafter"/>
</dbReference>
<reference evidence="4" key="1">
    <citation type="submission" date="2014-03" db="EMBL/GenBank/DDBJ databases">
        <title>The Genome Sequence of Puccinia striiformis f. sp. tritici PST-78.</title>
        <authorList>
            <consortium name="The Broad Institute Genome Sequencing Platform"/>
            <person name="Cuomo C."/>
            <person name="Hulbert S."/>
            <person name="Chen X."/>
            <person name="Walker B."/>
            <person name="Young S.K."/>
            <person name="Zeng Q."/>
            <person name="Gargeya S."/>
            <person name="Fitzgerald M."/>
            <person name="Haas B."/>
            <person name="Abouelleil A."/>
            <person name="Alvarado L."/>
            <person name="Arachchi H.M."/>
            <person name="Berlin A.M."/>
            <person name="Chapman S.B."/>
            <person name="Goldberg J."/>
            <person name="Griggs A."/>
            <person name="Gujja S."/>
            <person name="Hansen M."/>
            <person name="Howarth C."/>
            <person name="Imamovic A."/>
            <person name="Larimer J."/>
            <person name="McCowan C."/>
            <person name="Montmayeur A."/>
            <person name="Murphy C."/>
            <person name="Neiman D."/>
            <person name="Pearson M."/>
            <person name="Priest M."/>
            <person name="Roberts A."/>
            <person name="Saif S."/>
            <person name="Shea T."/>
            <person name="Sisk P."/>
            <person name="Sykes S."/>
            <person name="Wortman J."/>
            <person name="Nusbaum C."/>
            <person name="Birren B."/>
        </authorList>
    </citation>
    <scope>NUCLEOTIDE SEQUENCE [LARGE SCALE GENOMIC DNA]</scope>
    <source>
        <strain evidence="4">race PST-78</strain>
    </source>
</reference>
<evidence type="ECO:0000313" key="3">
    <source>
        <dbReference type="EMBL" id="KNF00039.1"/>
    </source>
</evidence>
<accession>A0A0L0VL89</accession>
<gene>
    <name evidence="3" type="ORF">PSTG_06663</name>
</gene>
<evidence type="ECO:0000256" key="1">
    <source>
        <dbReference type="ARBA" id="ARBA00022962"/>
    </source>
</evidence>
<dbReference type="CDD" id="cd01908">
    <property type="entry name" value="YafJ"/>
    <property type="match status" value="1"/>
</dbReference>
<dbReference type="Proteomes" id="UP000054564">
    <property type="component" value="Unassembled WGS sequence"/>
</dbReference>
<feature type="domain" description="Glutamine amidotransferase type-2" evidence="2">
    <location>
        <begin position="2"/>
        <end position="209"/>
    </location>
</feature>
<dbReference type="PANTHER" id="PTHR43187">
    <property type="entry name" value="GLUTAMINE AMIDOTRANSFERASE DUG3-RELATED"/>
    <property type="match status" value="1"/>
</dbReference>
<dbReference type="PROSITE" id="PS51278">
    <property type="entry name" value="GATASE_TYPE_2"/>
    <property type="match status" value="1"/>
</dbReference>
<keyword evidence="4" id="KW-1185">Reference proteome</keyword>
<dbReference type="STRING" id="1165861.A0A0L0VL89"/>
<protein>
    <recommendedName>
        <fullName evidence="2">Glutamine amidotransferase type-2 domain-containing protein</fullName>
    </recommendedName>
</protein>
<sequence>MCRLLIFKGEPIGLSHLITKPSHSIINQAFDCRLRLDAGPINADGFGVGWYDTELEDSVPCVFQAITPAWSNRNLHRLAEKIKSPLVFAHVRASTTGALSEENCHPWIYGSLLWMHNGNISGFNKIKRLLQAELSDEFFHFPQVNQLTPTNIDMAKLSQLALNCALLIIFLVGTSSSAPDYSSLLTRDVRPDFDCHRTVADCEKRGHRR</sequence>
<keyword evidence="1" id="KW-0315">Glutamine amidotransferase</keyword>
<dbReference type="OrthoDB" id="2495291at2759"/>
<evidence type="ECO:0000259" key="2">
    <source>
        <dbReference type="PROSITE" id="PS51278"/>
    </source>
</evidence>
<evidence type="ECO:0000313" key="4">
    <source>
        <dbReference type="Proteomes" id="UP000054564"/>
    </source>
</evidence>
<dbReference type="InterPro" id="IPR017932">
    <property type="entry name" value="GATase_2_dom"/>
</dbReference>
<comment type="caution">
    <text evidence="3">The sequence shown here is derived from an EMBL/GenBank/DDBJ whole genome shotgun (WGS) entry which is preliminary data.</text>
</comment>
<dbReference type="InterPro" id="IPR026869">
    <property type="entry name" value="EgtC-like"/>
</dbReference>
<organism evidence="3 4">
    <name type="scientific">Puccinia striiformis f. sp. tritici PST-78</name>
    <dbReference type="NCBI Taxonomy" id="1165861"/>
    <lineage>
        <taxon>Eukaryota</taxon>
        <taxon>Fungi</taxon>
        <taxon>Dikarya</taxon>
        <taxon>Basidiomycota</taxon>
        <taxon>Pucciniomycotina</taxon>
        <taxon>Pucciniomycetes</taxon>
        <taxon>Pucciniales</taxon>
        <taxon>Pucciniaceae</taxon>
        <taxon>Puccinia</taxon>
    </lineage>
</organism>
<dbReference type="GO" id="GO:0005737">
    <property type="term" value="C:cytoplasm"/>
    <property type="evidence" value="ECO:0007669"/>
    <property type="project" value="TreeGrafter"/>
</dbReference>
<dbReference type="PANTHER" id="PTHR43187:SF1">
    <property type="entry name" value="GLUTAMINE AMIDOTRANSFERASE DUG3-RELATED"/>
    <property type="match status" value="1"/>
</dbReference>
<dbReference type="GO" id="GO:0006751">
    <property type="term" value="P:glutathione catabolic process"/>
    <property type="evidence" value="ECO:0007669"/>
    <property type="project" value="TreeGrafter"/>
</dbReference>
<proteinExistence type="predicted"/>
<dbReference type="EMBL" id="AJIL01000040">
    <property type="protein sequence ID" value="KNF00039.1"/>
    <property type="molecule type" value="Genomic_DNA"/>
</dbReference>
<dbReference type="Gene3D" id="3.60.20.10">
    <property type="entry name" value="Glutamine Phosphoribosylpyrophosphate, subunit 1, domain 1"/>
    <property type="match status" value="1"/>
</dbReference>
<dbReference type="SUPFAM" id="SSF56235">
    <property type="entry name" value="N-terminal nucleophile aminohydrolases (Ntn hydrolases)"/>
    <property type="match status" value="1"/>
</dbReference>